<dbReference type="GO" id="GO:1990811">
    <property type="term" value="C:MWP complex"/>
    <property type="evidence" value="ECO:0007669"/>
    <property type="project" value="TreeGrafter"/>
</dbReference>
<name>K1VR82_TRIAC</name>
<comment type="caution">
    <text evidence="1">The sequence shown here is derived from an EMBL/GenBank/DDBJ whole genome shotgun (WGS) entry which is preliminary data.</text>
</comment>
<accession>K1VR82</accession>
<protein>
    <recommendedName>
        <fullName evidence="3">Anaphase-promoting complex subunit 4 WD40 domain-containing protein</fullName>
    </recommendedName>
</protein>
<dbReference type="HOGENOM" id="CLU_676504_0_0_1"/>
<dbReference type="InterPro" id="IPR052778">
    <property type="entry name" value="Centrosome-WD_assoc"/>
</dbReference>
<dbReference type="SUPFAM" id="SSF69322">
    <property type="entry name" value="Tricorn protease domain 2"/>
    <property type="match status" value="1"/>
</dbReference>
<dbReference type="InterPro" id="IPR015943">
    <property type="entry name" value="WD40/YVTN_repeat-like_dom_sf"/>
</dbReference>
<dbReference type="AlphaFoldDB" id="K1VR82"/>
<keyword evidence="2" id="KW-1185">Reference proteome</keyword>
<dbReference type="Pfam" id="PF00400">
    <property type="entry name" value="WD40"/>
    <property type="match status" value="1"/>
</dbReference>
<dbReference type="PANTHER" id="PTHR16220:SF0">
    <property type="entry name" value="WD REPEAT-CONTAINING PROTEIN WRAP73"/>
    <property type="match status" value="1"/>
</dbReference>
<dbReference type="InParanoid" id="K1VR82"/>
<dbReference type="GO" id="GO:0005815">
    <property type="term" value="C:microtubule organizing center"/>
    <property type="evidence" value="ECO:0007669"/>
    <property type="project" value="TreeGrafter"/>
</dbReference>
<dbReference type="eggNOG" id="KOG4497">
    <property type="taxonomic scope" value="Eukaryota"/>
</dbReference>
<dbReference type="OrthoDB" id="308690at2759"/>
<gene>
    <name evidence="1" type="ORF">A1Q2_06422</name>
</gene>
<evidence type="ECO:0008006" key="3">
    <source>
        <dbReference type="Google" id="ProtNLM"/>
    </source>
</evidence>
<dbReference type="STRING" id="1220162.K1VR82"/>
<evidence type="ECO:0000313" key="2">
    <source>
        <dbReference type="Proteomes" id="UP000006757"/>
    </source>
</evidence>
<dbReference type="SMART" id="SM00320">
    <property type="entry name" value="WD40"/>
    <property type="match status" value="4"/>
</dbReference>
<dbReference type="EMBL" id="AMBO01000373">
    <property type="protein sequence ID" value="EKC99222.1"/>
    <property type="molecule type" value="Genomic_DNA"/>
</dbReference>
<reference evidence="1 2" key="1">
    <citation type="journal article" date="2012" name="Eukaryot. Cell">
        <title>Genome sequence of the Trichosporon asahii environmental strain CBS 8904.</title>
        <authorList>
            <person name="Yang R.Y."/>
            <person name="Li H.T."/>
            <person name="Zhu H."/>
            <person name="Zhou G.P."/>
            <person name="Wang M."/>
            <person name="Wang L."/>
        </authorList>
    </citation>
    <scope>NUCLEOTIDE SEQUENCE [LARGE SCALE GENOMIC DNA]</scope>
    <source>
        <strain evidence="1 2">CBS 8904</strain>
    </source>
</reference>
<dbReference type="Proteomes" id="UP000006757">
    <property type="component" value="Unassembled WGS sequence"/>
</dbReference>
<sequence>MESFQFSALHEATAIAFSPGSTFVATATQNTILVRSAKTLQVVRQWDCDTNEASGLIVIDDIKWSGNGTRLLAASKHSDCAWVLDLSCERAIARVEAPHVRTDWGLDDIRIWTEAHTFSPDHRYMAIPERHSGKDYLGIYDSVSLVRVGNQDEFRLTAAFSDPCDRGRVPFLEPLRQVDSSRGLEALVYSPVGAKVGTYQRPSSVLGVKCVSWSPNGRHLAVGGYDGVVRVLESEYWQPISVVRGFENGALVEPSTSGLEELVHFQCAAAAHNKGATEVDQVGFSNDGKLLFFTQRRALHMYSFLPESYAATPNVTHETSVVFNREISDVRLCPTTPRFVVVNDDSMVFLCDVKVVQGARVPESRQFRPTRAIWAPDGKAVALFDQQSFCIVYEDVVGEAGEQWEEE</sequence>
<dbReference type="PANTHER" id="PTHR16220">
    <property type="entry name" value="WD REPEAT PROTEIN 8-RELATED"/>
    <property type="match status" value="1"/>
</dbReference>
<dbReference type="Gene3D" id="2.130.10.10">
    <property type="entry name" value="YVTN repeat-like/Quinoprotein amine dehydrogenase"/>
    <property type="match status" value="2"/>
</dbReference>
<dbReference type="GO" id="GO:1990810">
    <property type="term" value="P:microtubule anchoring at mitotic spindle pole body"/>
    <property type="evidence" value="ECO:0007669"/>
    <property type="project" value="TreeGrafter"/>
</dbReference>
<proteinExistence type="predicted"/>
<organism evidence="1 2">
    <name type="scientific">Trichosporon asahii var. asahii (strain CBS 8904)</name>
    <name type="common">Yeast</name>
    <dbReference type="NCBI Taxonomy" id="1220162"/>
    <lineage>
        <taxon>Eukaryota</taxon>
        <taxon>Fungi</taxon>
        <taxon>Dikarya</taxon>
        <taxon>Basidiomycota</taxon>
        <taxon>Agaricomycotina</taxon>
        <taxon>Tremellomycetes</taxon>
        <taxon>Trichosporonales</taxon>
        <taxon>Trichosporonaceae</taxon>
        <taxon>Trichosporon</taxon>
    </lineage>
</organism>
<dbReference type="InterPro" id="IPR001680">
    <property type="entry name" value="WD40_rpt"/>
</dbReference>
<evidence type="ECO:0000313" key="1">
    <source>
        <dbReference type="EMBL" id="EKC99222.1"/>
    </source>
</evidence>